<dbReference type="GO" id="GO:0009055">
    <property type="term" value="F:electron transfer activity"/>
    <property type="evidence" value="ECO:0007669"/>
    <property type="project" value="InterPro"/>
</dbReference>
<dbReference type="GO" id="GO:0046872">
    <property type="term" value="F:metal ion binding"/>
    <property type="evidence" value="ECO:0007669"/>
    <property type="project" value="UniProtKB-KW"/>
</dbReference>
<dbReference type="InterPro" id="IPR009056">
    <property type="entry name" value="Cyt_c-like_dom"/>
</dbReference>
<evidence type="ECO:0000256" key="2">
    <source>
        <dbReference type="ARBA" id="ARBA00022723"/>
    </source>
</evidence>
<feature type="signal peptide" evidence="5">
    <location>
        <begin position="1"/>
        <end position="21"/>
    </location>
</feature>
<gene>
    <name evidence="7" type="ORF">PSU93_08235</name>
</gene>
<keyword evidence="8" id="KW-1185">Reference proteome</keyword>
<dbReference type="Pfam" id="PF13442">
    <property type="entry name" value="Cytochrome_CBB3"/>
    <property type="match status" value="1"/>
</dbReference>
<evidence type="ECO:0000256" key="4">
    <source>
        <dbReference type="PROSITE-ProRule" id="PRU00433"/>
    </source>
</evidence>
<accession>A0AA43Q5J6</accession>
<dbReference type="EMBL" id="JAQSDF010000021">
    <property type="protein sequence ID" value="MDI1231120.1"/>
    <property type="molecule type" value="Genomic_DNA"/>
</dbReference>
<proteinExistence type="predicted"/>
<evidence type="ECO:0000256" key="3">
    <source>
        <dbReference type="ARBA" id="ARBA00023004"/>
    </source>
</evidence>
<keyword evidence="2 4" id="KW-0479">Metal-binding</keyword>
<keyword evidence="1 4" id="KW-0349">Heme</keyword>
<reference evidence="7" key="1">
    <citation type="submission" date="2023-01" db="EMBL/GenBank/DDBJ databases">
        <title>Biogeochemical cycle of methane in antarctic sediments.</title>
        <authorList>
            <person name="Roldan D.M."/>
            <person name="Menes R.J."/>
        </authorList>
    </citation>
    <scope>NUCLEOTIDE SEQUENCE [LARGE SCALE GENOMIC DNA]</scope>
    <source>
        <strain evidence="7">K-2018 MAG008</strain>
    </source>
</reference>
<feature type="chain" id="PRO_5041326055" evidence="5">
    <location>
        <begin position="22"/>
        <end position="104"/>
    </location>
</feature>
<evidence type="ECO:0000313" key="7">
    <source>
        <dbReference type="EMBL" id="MDI1231120.1"/>
    </source>
</evidence>
<keyword evidence="5" id="KW-0732">Signal</keyword>
<evidence type="ECO:0000256" key="1">
    <source>
        <dbReference type="ARBA" id="ARBA00022617"/>
    </source>
</evidence>
<keyword evidence="3 4" id="KW-0408">Iron</keyword>
<evidence type="ECO:0000256" key="5">
    <source>
        <dbReference type="SAM" id="SignalP"/>
    </source>
</evidence>
<evidence type="ECO:0000259" key="6">
    <source>
        <dbReference type="PROSITE" id="PS51007"/>
    </source>
</evidence>
<dbReference type="Gene3D" id="1.10.760.10">
    <property type="entry name" value="Cytochrome c-like domain"/>
    <property type="match status" value="1"/>
</dbReference>
<evidence type="ECO:0000313" key="8">
    <source>
        <dbReference type="Proteomes" id="UP001160519"/>
    </source>
</evidence>
<dbReference type="AlphaFoldDB" id="A0AA43Q5J6"/>
<dbReference type="InterPro" id="IPR036909">
    <property type="entry name" value="Cyt_c-like_dom_sf"/>
</dbReference>
<dbReference type="PROSITE" id="PS51007">
    <property type="entry name" value="CYTC"/>
    <property type="match status" value="1"/>
</dbReference>
<comment type="caution">
    <text evidence="7">The sequence shown here is derived from an EMBL/GenBank/DDBJ whole genome shotgun (WGS) entry which is preliminary data.</text>
</comment>
<organism evidence="7 8">
    <name type="scientific">Candidatus Methylobacter titanis</name>
    <dbReference type="NCBI Taxonomy" id="3053457"/>
    <lineage>
        <taxon>Bacteria</taxon>
        <taxon>Pseudomonadati</taxon>
        <taxon>Pseudomonadota</taxon>
        <taxon>Gammaproteobacteria</taxon>
        <taxon>Methylococcales</taxon>
        <taxon>Methylococcaceae</taxon>
        <taxon>Methylobacter</taxon>
    </lineage>
</organism>
<dbReference type="SUPFAM" id="SSF46626">
    <property type="entry name" value="Cytochrome c"/>
    <property type="match status" value="1"/>
</dbReference>
<protein>
    <submittedName>
        <fullName evidence="7">Cytochrome c</fullName>
    </submittedName>
</protein>
<feature type="domain" description="Cytochrome c" evidence="6">
    <location>
        <begin position="17"/>
        <end position="104"/>
    </location>
</feature>
<dbReference type="GO" id="GO:0020037">
    <property type="term" value="F:heme binding"/>
    <property type="evidence" value="ECO:0007669"/>
    <property type="project" value="InterPro"/>
</dbReference>
<sequence length="104" mass="11278">MKKSLLLMWVMLAISANASLAGEPSQDRKITLRNMLKHDCGACHGLTLKGGMGPALLPDSLDGKSDDFLISTIINGRPGTAMPPWRPFISHDEAAWLLGILRKP</sequence>
<dbReference type="Proteomes" id="UP001160519">
    <property type="component" value="Unassembled WGS sequence"/>
</dbReference>
<name>A0AA43Q5J6_9GAMM</name>